<dbReference type="KEGG" id="tdn:Suden_1072"/>
<evidence type="ECO:0000313" key="8">
    <source>
        <dbReference type="Proteomes" id="UP000002714"/>
    </source>
</evidence>
<dbReference type="eggNOG" id="COG0530">
    <property type="taxonomic scope" value="Bacteria"/>
</dbReference>
<dbReference type="Pfam" id="PF01699">
    <property type="entry name" value="Na_Ca_ex"/>
    <property type="match status" value="2"/>
</dbReference>
<reference evidence="7 8" key="1">
    <citation type="journal article" date="2008" name="Appl. Environ. Microbiol.">
        <title>Genome of the epsilonproteobacterial chemolithoautotroph Sulfurimonas denitrificans.</title>
        <authorList>
            <person name="Sievert S.M."/>
            <person name="Scott K.M."/>
            <person name="Klotz M.G."/>
            <person name="Chain P.S.G."/>
            <person name="Hauser L.J."/>
            <person name="Hemp J."/>
            <person name="Huegler M."/>
            <person name="Land M."/>
            <person name="Lapidus A."/>
            <person name="Larimer F.W."/>
            <person name="Lucas S."/>
            <person name="Malfatti S.A."/>
            <person name="Meyer F."/>
            <person name="Paulsen I.T."/>
            <person name="Ren Q."/>
            <person name="Simon J."/>
            <person name="Bailey K."/>
            <person name="Diaz E."/>
            <person name="Fitzpatrick K.A."/>
            <person name="Glover B."/>
            <person name="Gwatney N."/>
            <person name="Korajkic A."/>
            <person name="Long A."/>
            <person name="Mobberley J.M."/>
            <person name="Pantry S.N."/>
            <person name="Pazder G."/>
            <person name="Peterson S."/>
            <person name="Quintanilla J.D."/>
            <person name="Sprinkle R."/>
            <person name="Stephens J."/>
            <person name="Thomas P."/>
            <person name="Vaughn R."/>
            <person name="Weber M.J."/>
            <person name="Wooten L.L."/>
        </authorList>
    </citation>
    <scope>NUCLEOTIDE SEQUENCE [LARGE SCALE GENOMIC DNA]</scope>
    <source>
        <strain evidence="8">ATCC 33889 / DSM 1251</strain>
    </source>
</reference>
<dbReference type="GO" id="GO:0005886">
    <property type="term" value="C:plasma membrane"/>
    <property type="evidence" value="ECO:0007669"/>
    <property type="project" value="TreeGrafter"/>
</dbReference>
<evidence type="ECO:0000256" key="5">
    <source>
        <dbReference type="SAM" id="Phobius"/>
    </source>
</evidence>
<evidence type="ECO:0000256" key="4">
    <source>
        <dbReference type="ARBA" id="ARBA00023136"/>
    </source>
</evidence>
<proteinExistence type="predicted"/>
<feature type="transmembrane region" description="Helical" evidence="5">
    <location>
        <begin position="99"/>
        <end position="117"/>
    </location>
</feature>
<dbReference type="Gene3D" id="1.20.1420.30">
    <property type="entry name" value="NCX, central ion-binding region"/>
    <property type="match status" value="1"/>
</dbReference>
<dbReference type="EMBL" id="CP000153">
    <property type="protein sequence ID" value="ABB44350.1"/>
    <property type="molecule type" value="Genomic_DNA"/>
</dbReference>
<feature type="domain" description="Sodium/calcium exchanger membrane region" evidence="6">
    <location>
        <begin position="169"/>
        <end position="305"/>
    </location>
</feature>
<dbReference type="HOGENOM" id="CLU_007948_0_3_7"/>
<organism evidence="7 8">
    <name type="scientific">Sulfurimonas denitrificans (strain ATCC 33889 / DSM 1251)</name>
    <name type="common">Thiomicrospira denitrificans (strain ATCC 33889 / DSM 1251)</name>
    <dbReference type="NCBI Taxonomy" id="326298"/>
    <lineage>
        <taxon>Bacteria</taxon>
        <taxon>Pseudomonadati</taxon>
        <taxon>Campylobacterota</taxon>
        <taxon>Epsilonproteobacteria</taxon>
        <taxon>Campylobacterales</taxon>
        <taxon>Sulfurimonadaceae</taxon>
        <taxon>Sulfurimonas</taxon>
    </lineage>
</organism>
<sequence length="308" mass="33402">MDFIIFTVAMAALVYGADFVIKESQRIALHFNISHYVIGATLVAFGTSMPEMAASMMASYGGKSEMAIANVVGSNIFNITLILGVVFLISKNMNPKRDIFVKDSAWIIVPVVIFMLMIQDSVISRADGILFLLIMVSYILFLFTGPKDDFEDAIDEDLSKEKFNWLKTILFLGIGFVLTIGGANFVVESGTDIARLFGVSEWIIGLFLIALGTSLPELVVSLVAVKNGNAEMGIGNIIGSNVANFSMVLGASSIINPLTINLITAQFDIYVMVGSSIALLFIVANKLYNKTGAIFLLTILSLFLLNSF</sequence>
<dbReference type="OrthoDB" id="9794225at2"/>
<feature type="transmembrane region" description="Helical" evidence="5">
    <location>
        <begin position="26"/>
        <end position="46"/>
    </location>
</feature>
<dbReference type="InterPro" id="IPR044880">
    <property type="entry name" value="NCX_ion-bd_dom_sf"/>
</dbReference>
<evidence type="ECO:0000256" key="2">
    <source>
        <dbReference type="ARBA" id="ARBA00022692"/>
    </source>
</evidence>
<dbReference type="PANTHER" id="PTHR10846:SF8">
    <property type="entry name" value="INNER MEMBRANE PROTEIN YRBG"/>
    <property type="match status" value="1"/>
</dbReference>
<comment type="subcellular location">
    <subcellularLocation>
        <location evidence="1">Membrane</location>
        <topology evidence="1">Multi-pass membrane protein</topology>
    </subcellularLocation>
</comment>
<dbReference type="RefSeq" id="WP_011372702.1">
    <property type="nucleotide sequence ID" value="NC_007575.1"/>
</dbReference>
<accession>Q30RN1</accession>
<keyword evidence="4 5" id="KW-0472">Membrane</keyword>
<keyword evidence="8" id="KW-1185">Reference proteome</keyword>
<dbReference type="Proteomes" id="UP000002714">
    <property type="component" value="Chromosome"/>
</dbReference>
<evidence type="ECO:0000256" key="3">
    <source>
        <dbReference type="ARBA" id="ARBA00022989"/>
    </source>
</evidence>
<feature type="transmembrane region" description="Helical" evidence="5">
    <location>
        <begin position="267"/>
        <end position="284"/>
    </location>
</feature>
<dbReference type="InterPro" id="IPR004481">
    <property type="entry name" value="K/Na/Ca-exchanger"/>
</dbReference>
<feature type="transmembrane region" description="Helical" evidence="5">
    <location>
        <begin position="165"/>
        <end position="187"/>
    </location>
</feature>
<feature type="domain" description="Sodium/calcium exchanger membrane region" evidence="6">
    <location>
        <begin position="3"/>
        <end position="143"/>
    </location>
</feature>
<dbReference type="GO" id="GO:0008273">
    <property type="term" value="F:calcium, potassium:sodium antiporter activity"/>
    <property type="evidence" value="ECO:0007669"/>
    <property type="project" value="TreeGrafter"/>
</dbReference>
<evidence type="ECO:0000259" key="6">
    <source>
        <dbReference type="Pfam" id="PF01699"/>
    </source>
</evidence>
<feature type="transmembrane region" description="Helical" evidence="5">
    <location>
        <begin position="67"/>
        <end position="87"/>
    </location>
</feature>
<name>Q30RN1_SULDN</name>
<keyword evidence="3 5" id="KW-1133">Transmembrane helix</keyword>
<dbReference type="GO" id="GO:0006874">
    <property type="term" value="P:intracellular calcium ion homeostasis"/>
    <property type="evidence" value="ECO:0007669"/>
    <property type="project" value="TreeGrafter"/>
</dbReference>
<feature type="transmembrane region" description="Helical" evidence="5">
    <location>
        <begin position="237"/>
        <end position="255"/>
    </location>
</feature>
<evidence type="ECO:0000256" key="1">
    <source>
        <dbReference type="ARBA" id="ARBA00004141"/>
    </source>
</evidence>
<gene>
    <name evidence="7" type="ordered locus">Suden_1072</name>
</gene>
<protein>
    <submittedName>
        <fullName evidence="7">K+-dependent Na+/Ca+ exchanger related-protein</fullName>
    </submittedName>
</protein>
<dbReference type="InterPro" id="IPR004837">
    <property type="entry name" value="NaCa_Exmemb"/>
</dbReference>
<dbReference type="PANTHER" id="PTHR10846">
    <property type="entry name" value="SODIUM/POTASSIUM/CALCIUM EXCHANGER"/>
    <property type="match status" value="1"/>
</dbReference>
<dbReference type="GO" id="GO:0005262">
    <property type="term" value="F:calcium channel activity"/>
    <property type="evidence" value="ECO:0007669"/>
    <property type="project" value="TreeGrafter"/>
</dbReference>
<feature type="transmembrane region" description="Helical" evidence="5">
    <location>
        <begin position="199"/>
        <end position="225"/>
    </location>
</feature>
<dbReference type="AlphaFoldDB" id="Q30RN1"/>
<evidence type="ECO:0000313" key="7">
    <source>
        <dbReference type="EMBL" id="ABB44350.1"/>
    </source>
</evidence>
<dbReference type="STRING" id="326298.Suden_1072"/>
<keyword evidence="2 5" id="KW-0812">Transmembrane</keyword>
<feature type="transmembrane region" description="Helical" evidence="5">
    <location>
        <begin position="129"/>
        <end position="145"/>
    </location>
</feature>
<dbReference type="NCBIfam" id="TIGR00367">
    <property type="entry name" value="calcium/sodium antiporter"/>
    <property type="match status" value="1"/>
</dbReference>